<evidence type="ECO:0000259" key="2">
    <source>
        <dbReference type="Pfam" id="PF03422"/>
    </source>
</evidence>
<keyword evidence="1" id="KW-0732">Signal</keyword>
<accession>A0A354M5P1</accession>
<dbReference type="Pfam" id="PF03422">
    <property type="entry name" value="CBM_6"/>
    <property type="match status" value="3"/>
</dbReference>
<comment type="caution">
    <text evidence="3">The sequence shown here is derived from an EMBL/GenBank/DDBJ whole genome shotgun (WGS) entry which is preliminary data.</text>
</comment>
<feature type="signal peptide" evidence="1">
    <location>
        <begin position="1"/>
        <end position="21"/>
    </location>
</feature>
<dbReference type="EMBL" id="DNWC01000162">
    <property type="protein sequence ID" value="HBJ09830.1"/>
    <property type="molecule type" value="Genomic_DNA"/>
</dbReference>
<sequence length="559" mass="61565">MKTRTITLLGLFAGMFATASAEDLVIKMTEESGVQIINDGRFDVVNKCLGNTKTGTTICLGEIDFGDGTTYVANGAEFAHENPDTEGTLDFYMGDPDNGGLLFTQIDVKGTGAFQYYRTYRYNFYPEGTDGFTWPTGKHQVYMRYNNCEGNLKKIVFYNNEFTEEEQGEMPDPTYDYYSIPASAGSVVNPEVCPDAKLNDGVWGNTGEGLIVKFPSIDFKDGNTYQQIAVVSTHGGSTNPNGFLEIYIDGTDSEDNMIARIWTARDWYWTVYGTLAKNLEKNISGVHDLYVKWTGATNLKEIQLIEGTPWEVEDDEPEKIELIDEPLTNNAYGMHFDSMGGIENTVEFMAYGSDDLKFEASNIGYTSYGVVLKFVDVDFQNGQFTRILVDHSSDQASLGSSTFDFYIDLDHDDYSDLSVLENDTKLATVQAQGTSNWATPKKTAGTMTSKVEGVHDLYMVFRTDAGANIHGVYLDTDYDPSSISTATIEGVKVWGMTNAVCIESATESLTVDVYNFAGQNISQTKVAAGLSTLSMAKGIYLVKVADAKGNVATYKLSVK</sequence>
<protein>
    <recommendedName>
        <fullName evidence="2">CBM6 domain-containing protein</fullName>
    </recommendedName>
</protein>
<dbReference type="InterPro" id="IPR026444">
    <property type="entry name" value="Secre_tail"/>
</dbReference>
<dbReference type="AlphaFoldDB" id="A0A354M5P1"/>
<feature type="domain" description="CBM6" evidence="2">
    <location>
        <begin position="27"/>
        <end position="149"/>
    </location>
</feature>
<evidence type="ECO:0000313" key="3">
    <source>
        <dbReference type="EMBL" id="HBJ09830.1"/>
    </source>
</evidence>
<proteinExistence type="predicted"/>
<organism evidence="3 4">
    <name type="scientific">Coprobacter fastidiosus</name>
    <dbReference type="NCBI Taxonomy" id="1099853"/>
    <lineage>
        <taxon>Bacteria</taxon>
        <taxon>Pseudomonadati</taxon>
        <taxon>Bacteroidota</taxon>
        <taxon>Bacteroidia</taxon>
        <taxon>Bacteroidales</taxon>
        <taxon>Barnesiellaceae</taxon>
        <taxon>Coprobacter</taxon>
    </lineage>
</organism>
<dbReference type="GO" id="GO:0030246">
    <property type="term" value="F:carbohydrate binding"/>
    <property type="evidence" value="ECO:0007669"/>
    <property type="project" value="InterPro"/>
</dbReference>
<feature type="chain" id="PRO_5016775979" description="CBM6 domain-containing protein" evidence="1">
    <location>
        <begin position="22"/>
        <end position="559"/>
    </location>
</feature>
<dbReference type="SUPFAM" id="SSF49785">
    <property type="entry name" value="Galactose-binding domain-like"/>
    <property type="match status" value="1"/>
</dbReference>
<dbReference type="InterPro" id="IPR008979">
    <property type="entry name" value="Galactose-bd-like_sf"/>
</dbReference>
<feature type="domain" description="CBM6" evidence="2">
    <location>
        <begin position="359"/>
        <end position="468"/>
    </location>
</feature>
<dbReference type="Proteomes" id="UP000262954">
    <property type="component" value="Unassembled WGS sequence"/>
</dbReference>
<reference evidence="3 4" key="1">
    <citation type="journal article" date="2018" name="Nat. Biotechnol.">
        <title>A standardized bacterial taxonomy based on genome phylogeny substantially revises the tree of life.</title>
        <authorList>
            <person name="Parks D.H."/>
            <person name="Chuvochina M."/>
            <person name="Waite D.W."/>
            <person name="Rinke C."/>
            <person name="Skarshewski A."/>
            <person name="Chaumeil P.A."/>
            <person name="Hugenholtz P."/>
        </authorList>
    </citation>
    <scope>NUCLEOTIDE SEQUENCE [LARGE SCALE GENOMIC DNA]</scope>
    <source>
        <strain evidence="3">UBA11482</strain>
    </source>
</reference>
<feature type="domain" description="CBM6" evidence="2">
    <location>
        <begin position="193"/>
        <end position="304"/>
    </location>
</feature>
<dbReference type="RefSeq" id="WP_302544577.1">
    <property type="nucleotide sequence ID" value="NZ_CAUBCP010000003.1"/>
</dbReference>
<dbReference type="InterPro" id="IPR005084">
    <property type="entry name" value="CBM6"/>
</dbReference>
<dbReference type="Gene3D" id="2.60.120.260">
    <property type="entry name" value="Galactose-binding domain-like"/>
    <property type="match status" value="3"/>
</dbReference>
<name>A0A354M5P1_9BACT</name>
<dbReference type="NCBIfam" id="TIGR04183">
    <property type="entry name" value="Por_Secre_tail"/>
    <property type="match status" value="1"/>
</dbReference>
<gene>
    <name evidence="3" type="ORF">DDY73_12615</name>
</gene>
<evidence type="ECO:0000313" key="4">
    <source>
        <dbReference type="Proteomes" id="UP000262954"/>
    </source>
</evidence>
<evidence type="ECO:0000256" key="1">
    <source>
        <dbReference type="SAM" id="SignalP"/>
    </source>
</evidence>